<dbReference type="Proteomes" id="UP000008641">
    <property type="component" value="Chromosome"/>
</dbReference>
<keyword evidence="1" id="KW-1133">Transmembrane helix</keyword>
<dbReference type="OrthoDB" id="1258592at2"/>
<dbReference type="InterPro" id="IPR008969">
    <property type="entry name" value="CarboxyPept-like_regulatory"/>
</dbReference>
<evidence type="ECO:0000313" key="2">
    <source>
        <dbReference type="EMBL" id="ADX67573.1"/>
    </source>
</evidence>
<evidence type="ECO:0000313" key="3">
    <source>
        <dbReference type="Proteomes" id="UP000008641"/>
    </source>
</evidence>
<reference evidence="3" key="2">
    <citation type="journal article" date="2011" name="Stand. Genomic Sci.">
        <title>Complete genome sequence of Weeksella virosa type strain (9751T).</title>
        <authorList>
            <person name="Lang E."/>
            <person name="Teshima H."/>
            <person name="Lucas S."/>
            <person name="Lapidus A."/>
            <person name="Hammon N."/>
            <person name="Deshpande S."/>
            <person name="Nolan M."/>
            <person name="Cheng J."/>
            <person name="Pitluck S."/>
            <person name="Liolios K."/>
            <person name="Pagani I."/>
            <person name="Mikhailova N."/>
            <person name="Ivanova N."/>
            <person name="Mavromatis K."/>
            <person name="Pati A."/>
            <person name="Tapia R."/>
            <person name="Han C."/>
            <person name="Goodwin L."/>
            <person name="Chen A."/>
            <person name="Palaniappan K."/>
            <person name="Land M."/>
            <person name="Hauser L."/>
            <person name="Chang Y."/>
            <person name="Jeffries C."/>
            <person name="Brambilla E."/>
            <person name="Kopitz M."/>
            <person name="Rohde M."/>
            <person name="Goker M."/>
            <person name="Tindall B."/>
            <person name="Detter J."/>
            <person name="Woyke T."/>
            <person name="Bristow J."/>
            <person name="Eisen J."/>
            <person name="Markowitz V."/>
            <person name="Hugenholtz P."/>
            <person name="Klenk H."/>
            <person name="Kyrpides N."/>
        </authorList>
    </citation>
    <scope>NUCLEOTIDE SEQUENCE [LARGE SCALE GENOMIC DNA]</scope>
    <source>
        <strain evidence="3">ATCC 43766 / DSM 16922 / JCM 21250 / NBRC 16016 / NCTC 11634 / CL345/78</strain>
    </source>
</reference>
<accession>F0P174</accession>
<evidence type="ECO:0008006" key="4">
    <source>
        <dbReference type="Google" id="ProtNLM"/>
    </source>
</evidence>
<dbReference type="EMBL" id="CP002455">
    <property type="protein sequence ID" value="ADX67573.1"/>
    <property type="molecule type" value="Genomic_DNA"/>
</dbReference>
<protein>
    <recommendedName>
        <fullName evidence="4">Carboxypeptidase regulatory-like domain-containing protein</fullName>
    </recommendedName>
</protein>
<keyword evidence="1" id="KW-0812">Transmembrane</keyword>
<organism evidence="2 3">
    <name type="scientific">Weeksella virosa (strain ATCC 43766 / DSM 16922 / JCM 21250 / CCUG 30538 / CDC 9751 / IAM 14551 / NBRC 16016 / NCTC 11634 / CL345/78)</name>
    <dbReference type="NCBI Taxonomy" id="865938"/>
    <lineage>
        <taxon>Bacteria</taxon>
        <taxon>Pseudomonadati</taxon>
        <taxon>Bacteroidota</taxon>
        <taxon>Flavobacteriia</taxon>
        <taxon>Flavobacteriales</taxon>
        <taxon>Weeksellaceae</taxon>
        <taxon>Weeksella</taxon>
    </lineage>
</organism>
<proteinExistence type="predicted"/>
<dbReference type="AlphaFoldDB" id="F0P174"/>
<sequence length="134" mass="15688">MNMVTKKAIVIILITLLISVFVYFFFFYLSVTDIKNINLSGYVFDEETKKPISNVLVVVNNERYEDDKGNKNYDEYLGKDKIKLYSDSNGYYSTVIEKSAFITLSFKKDGYIKKEEAGRYSSKHMKYKTFLTKE</sequence>
<dbReference type="KEGG" id="wvi:Weevi_0860"/>
<keyword evidence="1" id="KW-0472">Membrane</keyword>
<feature type="transmembrane region" description="Helical" evidence="1">
    <location>
        <begin position="9"/>
        <end position="29"/>
    </location>
</feature>
<dbReference type="Gene3D" id="2.60.40.1120">
    <property type="entry name" value="Carboxypeptidase-like, regulatory domain"/>
    <property type="match status" value="1"/>
</dbReference>
<keyword evidence="3" id="KW-1185">Reference proteome</keyword>
<dbReference type="HOGENOM" id="CLU_1892473_0_0_10"/>
<dbReference type="RefSeq" id="WP_013597964.1">
    <property type="nucleotide sequence ID" value="NC_015144.1"/>
</dbReference>
<reference evidence="2 3" key="1">
    <citation type="journal article" date="2011" name="Stand. Genomic Sci.">
        <title>Complete genome sequence of Weeksella virosa type strain (9751).</title>
        <authorList>
            <person name="Lang E."/>
            <person name="Teshima H."/>
            <person name="Lucas S."/>
            <person name="Lapidus A."/>
            <person name="Hammon N."/>
            <person name="Deshpande S."/>
            <person name="Nolan M."/>
            <person name="Cheng J.F."/>
            <person name="Pitluck S."/>
            <person name="Liolios K."/>
            <person name="Pagani I."/>
            <person name="Mikhailova N."/>
            <person name="Ivanova N."/>
            <person name="Mavromatis K."/>
            <person name="Pati A."/>
            <person name="Tapia R."/>
            <person name="Han C."/>
            <person name="Goodwin L."/>
            <person name="Chen A."/>
            <person name="Palaniappan K."/>
            <person name="Land M."/>
            <person name="Hauser L."/>
            <person name="Chang Y.J."/>
            <person name="Jeffries C.D."/>
            <person name="Brambilla E.M."/>
            <person name="Kopitz M."/>
            <person name="Rohde M."/>
            <person name="Goker M."/>
            <person name="Tindall B.J."/>
            <person name="Detter J.C."/>
            <person name="Woyke T."/>
            <person name="Bristow J."/>
            <person name="Eisen J.A."/>
            <person name="Markowitz V."/>
            <person name="Hugenholtz P."/>
            <person name="Klenk H.P."/>
            <person name="Kyrpides N.C."/>
        </authorList>
    </citation>
    <scope>NUCLEOTIDE SEQUENCE [LARGE SCALE GENOMIC DNA]</scope>
    <source>
        <strain evidence="3">ATCC 43766 / DSM 16922 / JCM 21250 / NBRC 16016 / NCTC 11634 / CL345/78</strain>
    </source>
</reference>
<name>F0P174_WEEVC</name>
<dbReference type="SUPFAM" id="SSF49464">
    <property type="entry name" value="Carboxypeptidase regulatory domain-like"/>
    <property type="match status" value="1"/>
</dbReference>
<evidence type="ECO:0000256" key="1">
    <source>
        <dbReference type="SAM" id="Phobius"/>
    </source>
</evidence>
<gene>
    <name evidence="2" type="ordered locus">Weevi_0860</name>
</gene>
<dbReference type="eggNOG" id="ENOG50345GG">
    <property type="taxonomic scope" value="Bacteria"/>
</dbReference>
<dbReference type="STRING" id="865938.Weevi_0860"/>